<proteinExistence type="predicted"/>
<organism evidence="1">
    <name type="scientific">marine metagenome</name>
    <dbReference type="NCBI Taxonomy" id="408172"/>
    <lineage>
        <taxon>unclassified sequences</taxon>
        <taxon>metagenomes</taxon>
        <taxon>ecological metagenomes</taxon>
    </lineage>
</organism>
<dbReference type="EMBL" id="UINC01017906">
    <property type="protein sequence ID" value="SVA74737.1"/>
    <property type="molecule type" value="Genomic_DNA"/>
</dbReference>
<sequence>MNCIKCHHVDEAHLSIENNSLLKRGKCMIPTCNCKEYSIAIKKIDEDLI</sequence>
<accession>A0A381YE79</accession>
<dbReference type="AlphaFoldDB" id="A0A381YE79"/>
<evidence type="ECO:0000313" key="1">
    <source>
        <dbReference type="EMBL" id="SVA74737.1"/>
    </source>
</evidence>
<reference evidence="1" key="1">
    <citation type="submission" date="2018-05" db="EMBL/GenBank/DDBJ databases">
        <authorList>
            <person name="Lanie J.A."/>
            <person name="Ng W.-L."/>
            <person name="Kazmierczak K.M."/>
            <person name="Andrzejewski T.M."/>
            <person name="Davidsen T.M."/>
            <person name="Wayne K.J."/>
            <person name="Tettelin H."/>
            <person name="Glass J.I."/>
            <person name="Rusch D."/>
            <person name="Podicherti R."/>
            <person name="Tsui H.-C.T."/>
            <person name="Winkler M.E."/>
        </authorList>
    </citation>
    <scope>NUCLEOTIDE SEQUENCE</scope>
</reference>
<gene>
    <name evidence="1" type="ORF">METZ01_LOCUS127591</name>
</gene>
<protein>
    <submittedName>
        <fullName evidence="1">Uncharacterized protein</fullName>
    </submittedName>
</protein>
<name>A0A381YE79_9ZZZZ</name>